<accession>I7LCI4</accession>
<reference evidence="1 2" key="1">
    <citation type="submission" date="2012-06" db="EMBL/GenBank/DDBJ databases">
        <title>Draft genome sequence of Lactobacillus gigeriorum CRBIP 24.85T, isolated from chicken crop.</title>
        <authorList>
            <person name="Cousin S."/>
            <person name="Ma L."/>
            <person name="Creno S."/>
            <person name="Clermont D."/>
            <person name="Loux V."/>
            <person name="Bizet C."/>
            <person name="Bouchier C."/>
        </authorList>
    </citation>
    <scope>NUCLEOTIDE SEQUENCE [LARGE SCALE GENOMIC DNA]</scope>
    <source>
        <strain evidence="2">CRBIP 24.85T</strain>
    </source>
</reference>
<evidence type="ECO:0000313" key="2">
    <source>
        <dbReference type="Proteomes" id="UP000009326"/>
    </source>
</evidence>
<evidence type="ECO:0008006" key="3">
    <source>
        <dbReference type="Google" id="ProtNLM"/>
    </source>
</evidence>
<dbReference type="EMBL" id="CAKC01000024">
    <property type="protein sequence ID" value="CCI86511.1"/>
    <property type="molecule type" value="Genomic_DNA"/>
</dbReference>
<gene>
    <name evidence="1" type="ORF">BN52_07915</name>
</gene>
<dbReference type="Proteomes" id="UP000009326">
    <property type="component" value="Unassembled WGS sequence"/>
</dbReference>
<name>I7LCI4_9LACO</name>
<comment type="caution">
    <text evidence="1">The sequence shown here is derived from an EMBL/GenBank/DDBJ whole genome shotgun (WGS) entry which is preliminary data.</text>
</comment>
<dbReference type="AlphaFoldDB" id="I7LCI4"/>
<organism evidence="1 2">
    <name type="scientific">Lactobacillus gigeriorum DSM 23908 = CRBIP 24.85</name>
    <dbReference type="NCBI Taxonomy" id="1423751"/>
    <lineage>
        <taxon>Bacteria</taxon>
        <taxon>Bacillati</taxon>
        <taxon>Bacillota</taxon>
        <taxon>Bacilli</taxon>
        <taxon>Lactobacillales</taxon>
        <taxon>Lactobacillaceae</taxon>
        <taxon>Lactobacillus</taxon>
    </lineage>
</organism>
<evidence type="ECO:0000313" key="1">
    <source>
        <dbReference type="EMBL" id="CCI86511.1"/>
    </source>
</evidence>
<dbReference type="STRING" id="1423751.FC38_GL000809"/>
<sequence>MLSPNSVSQSFEIMAKRTELLGSKLNIKQEVEDVDSELFLIEHKNYLCFLPNDYPLEQAKKIKKIPFKDSPYKYQLRVAKLKNNYDKETVKLFELIKHFS</sequence>
<protein>
    <recommendedName>
        <fullName evidence="3">LysR substrate-binding domain-containing protein</fullName>
    </recommendedName>
</protein>
<proteinExistence type="predicted"/>